<protein>
    <submittedName>
        <fullName evidence="1">Uncharacterized protein</fullName>
    </submittedName>
</protein>
<reference evidence="1 2" key="1">
    <citation type="submission" date="2024-01" db="EMBL/GenBank/DDBJ databases">
        <title>The genomes of 5 underutilized Papilionoideae crops provide insights into root nodulation and disease resistanc.</title>
        <authorList>
            <person name="Yuan L."/>
        </authorList>
    </citation>
    <scope>NUCLEOTIDE SEQUENCE [LARGE SCALE GENOMIC DNA]</scope>
    <source>
        <strain evidence="1">ZHUSHIDOU_FW_LH</strain>
        <tissue evidence="1">Leaf</tissue>
    </source>
</reference>
<proteinExistence type="predicted"/>
<dbReference type="AlphaFoldDB" id="A0AAN9HL82"/>
<organism evidence="1 2">
    <name type="scientific">Crotalaria pallida</name>
    <name type="common">Smooth rattlebox</name>
    <name type="synonym">Crotalaria striata</name>
    <dbReference type="NCBI Taxonomy" id="3830"/>
    <lineage>
        <taxon>Eukaryota</taxon>
        <taxon>Viridiplantae</taxon>
        <taxon>Streptophyta</taxon>
        <taxon>Embryophyta</taxon>
        <taxon>Tracheophyta</taxon>
        <taxon>Spermatophyta</taxon>
        <taxon>Magnoliopsida</taxon>
        <taxon>eudicotyledons</taxon>
        <taxon>Gunneridae</taxon>
        <taxon>Pentapetalae</taxon>
        <taxon>rosids</taxon>
        <taxon>fabids</taxon>
        <taxon>Fabales</taxon>
        <taxon>Fabaceae</taxon>
        <taxon>Papilionoideae</taxon>
        <taxon>50 kb inversion clade</taxon>
        <taxon>genistoids sensu lato</taxon>
        <taxon>core genistoids</taxon>
        <taxon>Crotalarieae</taxon>
        <taxon>Crotalaria</taxon>
    </lineage>
</organism>
<sequence length="140" mass="15621">MTAINRLAYLALDSIRKIRKGYEVTDLTEPGTAFKPSLILPPAKFEWLSGSLPSKEREWAMASTLRREFISSKMGFAESCHLSVGLWPELKGAFPAEDGFLLTPVQRPSCGSKDAFSALCWGFVRVYVKIRCRLSGAFEL</sequence>
<evidence type="ECO:0000313" key="1">
    <source>
        <dbReference type="EMBL" id="KAK7236599.1"/>
    </source>
</evidence>
<evidence type="ECO:0000313" key="2">
    <source>
        <dbReference type="Proteomes" id="UP001372338"/>
    </source>
</evidence>
<comment type="caution">
    <text evidence="1">The sequence shown here is derived from an EMBL/GenBank/DDBJ whole genome shotgun (WGS) entry which is preliminary data.</text>
</comment>
<name>A0AAN9HL82_CROPI</name>
<dbReference type="Proteomes" id="UP001372338">
    <property type="component" value="Unassembled WGS sequence"/>
</dbReference>
<keyword evidence="2" id="KW-1185">Reference proteome</keyword>
<gene>
    <name evidence="1" type="ORF">RIF29_45472</name>
</gene>
<accession>A0AAN9HL82</accession>
<dbReference type="EMBL" id="JAYWIO010000036">
    <property type="protein sequence ID" value="KAK7236599.1"/>
    <property type="molecule type" value="Genomic_DNA"/>
</dbReference>